<dbReference type="Pfam" id="PF00020">
    <property type="entry name" value="TNFR_c6"/>
    <property type="match status" value="2"/>
</dbReference>
<evidence type="ECO:0000256" key="4">
    <source>
        <dbReference type="ARBA" id="ARBA00022737"/>
    </source>
</evidence>
<keyword evidence="8" id="KW-0325">Glycoprotein</keyword>
<evidence type="ECO:0000256" key="10">
    <source>
        <dbReference type="SAM" id="Phobius"/>
    </source>
</evidence>
<evidence type="ECO:0000259" key="12">
    <source>
        <dbReference type="PROSITE" id="PS50017"/>
    </source>
</evidence>
<evidence type="ECO:0000256" key="7">
    <source>
        <dbReference type="ARBA" id="ARBA00023170"/>
    </source>
</evidence>
<dbReference type="InterPro" id="IPR000488">
    <property type="entry name" value="Death_dom"/>
</dbReference>
<feature type="signal peptide" evidence="11">
    <location>
        <begin position="1"/>
        <end position="29"/>
    </location>
</feature>
<feature type="disulfide bond" evidence="9">
    <location>
        <begin position="113"/>
        <end position="126"/>
    </location>
</feature>
<organism evidence="14 15">
    <name type="scientific">Desmophyllum pertusum</name>
    <dbReference type="NCBI Taxonomy" id="174260"/>
    <lineage>
        <taxon>Eukaryota</taxon>
        <taxon>Metazoa</taxon>
        <taxon>Cnidaria</taxon>
        <taxon>Anthozoa</taxon>
        <taxon>Hexacorallia</taxon>
        <taxon>Scleractinia</taxon>
        <taxon>Caryophylliina</taxon>
        <taxon>Caryophylliidae</taxon>
        <taxon>Desmophyllum</taxon>
    </lineage>
</organism>
<keyword evidence="10" id="KW-1133">Transmembrane helix</keyword>
<dbReference type="PROSITE" id="PS00652">
    <property type="entry name" value="TNFR_NGFR_1"/>
    <property type="match status" value="1"/>
</dbReference>
<comment type="subcellular location">
    <subcellularLocation>
        <location evidence="1">Membrane</location>
    </subcellularLocation>
</comment>
<keyword evidence="4" id="KW-0677">Repeat</keyword>
<dbReference type="GO" id="GO:0016020">
    <property type="term" value="C:membrane"/>
    <property type="evidence" value="ECO:0007669"/>
    <property type="project" value="UniProtKB-SubCell"/>
</dbReference>
<sequence>MRAGKLGFLYFIVSLWVRTLFSPFDVVEAREKTIYALGSGCRPGTFVNSIVLGCQTCPNRTFSDKYNATKCSICKECFGKRNKIAQACTLTSNTICKCQDGFYFNDFLYCLKCKPCKRRHGVKQNCSATSDTVCERCEKNVTGPKPVDPVATTSTTWLQIILYGIVGLLVILIIALGLVCWRKKKRPRKVVRKPGNCDEPSTRTNSTEIIEAVENPYSSLPFISGRQGTEKMLRDVAYTLINDLAQDLNPQNRWKQLGGYLNFDSTQIGNFAIDGQNATQTMLQEWGQKDGATVVALQRTFGSMKWRKEERMVGKYV</sequence>
<name>A0A9X0A0W7_9CNID</name>
<keyword evidence="10" id="KW-0812">Transmembrane</keyword>
<dbReference type="AlphaFoldDB" id="A0A9X0A0W7"/>
<dbReference type="OrthoDB" id="10048028at2759"/>
<protein>
    <submittedName>
        <fullName evidence="14">Tumor necrosis factor receptor super, member 4</fullName>
    </submittedName>
</protein>
<comment type="caution">
    <text evidence="9">Lacks conserved residue(s) required for the propagation of feature annotation.</text>
</comment>
<feature type="domain" description="TNFR-Cys" evidence="13">
    <location>
        <begin position="56"/>
        <end position="96"/>
    </location>
</feature>
<comment type="caution">
    <text evidence="14">The sequence shown here is derived from an EMBL/GenBank/DDBJ whole genome shotgun (WGS) entry which is preliminary data.</text>
</comment>
<dbReference type="PROSITE" id="PS50050">
    <property type="entry name" value="TNFR_NGFR_2"/>
    <property type="match status" value="2"/>
</dbReference>
<dbReference type="Gene3D" id="2.10.50.10">
    <property type="entry name" value="Tumor Necrosis Factor Receptor, subunit A, domain 2"/>
    <property type="match status" value="2"/>
</dbReference>
<feature type="repeat" description="TNFR-Cys" evidence="9">
    <location>
        <begin position="97"/>
        <end position="134"/>
    </location>
</feature>
<evidence type="ECO:0000256" key="11">
    <source>
        <dbReference type="SAM" id="SignalP"/>
    </source>
</evidence>
<feature type="domain" description="TNFR-Cys" evidence="13">
    <location>
        <begin position="97"/>
        <end position="134"/>
    </location>
</feature>
<dbReference type="InterPro" id="IPR011029">
    <property type="entry name" value="DEATH-like_dom_sf"/>
</dbReference>
<keyword evidence="7 14" id="KW-0675">Receptor</keyword>
<dbReference type="SUPFAM" id="SSF47986">
    <property type="entry name" value="DEATH domain"/>
    <property type="match status" value="1"/>
</dbReference>
<dbReference type="SUPFAM" id="SSF57586">
    <property type="entry name" value="TNF receptor-like"/>
    <property type="match status" value="1"/>
</dbReference>
<dbReference type="SMART" id="SM00208">
    <property type="entry name" value="TNFR"/>
    <property type="match status" value="2"/>
</dbReference>
<dbReference type="InterPro" id="IPR001368">
    <property type="entry name" value="TNFR/NGFR_Cys_rich_reg"/>
</dbReference>
<keyword evidence="2" id="KW-0053">Apoptosis</keyword>
<feature type="domain" description="Death" evidence="12">
    <location>
        <begin position="253"/>
        <end position="297"/>
    </location>
</feature>
<keyword evidence="15" id="KW-1185">Reference proteome</keyword>
<evidence type="ECO:0000256" key="6">
    <source>
        <dbReference type="ARBA" id="ARBA00023157"/>
    </source>
</evidence>
<evidence type="ECO:0000313" key="15">
    <source>
        <dbReference type="Proteomes" id="UP001163046"/>
    </source>
</evidence>
<dbReference type="Gene3D" id="1.10.533.10">
    <property type="entry name" value="Death Domain, Fas"/>
    <property type="match status" value="1"/>
</dbReference>
<dbReference type="PROSITE" id="PS50017">
    <property type="entry name" value="DEATH_DOMAIN"/>
    <property type="match status" value="1"/>
</dbReference>
<feature type="chain" id="PRO_5040735410" evidence="11">
    <location>
        <begin position="30"/>
        <end position="317"/>
    </location>
</feature>
<accession>A0A9X0A0W7</accession>
<feature type="transmembrane region" description="Helical" evidence="10">
    <location>
        <begin position="160"/>
        <end position="181"/>
    </location>
</feature>
<dbReference type="GO" id="GO:0006915">
    <property type="term" value="P:apoptotic process"/>
    <property type="evidence" value="ECO:0007669"/>
    <property type="project" value="UniProtKB-KW"/>
</dbReference>
<dbReference type="PANTHER" id="PTHR46330:SF6">
    <property type="entry name" value="HEMATOPOIETIC DEATH RECEPTOR-RELATED"/>
    <property type="match status" value="1"/>
</dbReference>
<feature type="repeat" description="TNFR-Cys" evidence="9">
    <location>
        <begin position="56"/>
        <end position="96"/>
    </location>
</feature>
<proteinExistence type="predicted"/>
<evidence type="ECO:0000313" key="14">
    <source>
        <dbReference type="EMBL" id="KAJ7390799.1"/>
    </source>
</evidence>
<evidence type="ECO:0000256" key="1">
    <source>
        <dbReference type="ARBA" id="ARBA00004370"/>
    </source>
</evidence>
<dbReference type="GO" id="GO:0007165">
    <property type="term" value="P:signal transduction"/>
    <property type="evidence" value="ECO:0007669"/>
    <property type="project" value="InterPro"/>
</dbReference>
<keyword evidence="5 10" id="KW-0472">Membrane</keyword>
<dbReference type="EMBL" id="MU825411">
    <property type="protein sequence ID" value="KAJ7390799.1"/>
    <property type="molecule type" value="Genomic_DNA"/>
</dbReference>
<evidence type="ECO:0000256" key="9">
    <source>
        <dbReference type="PROSITE-ProRule" id="PRU00206"/>
    </source>
</evidence>
<evidence type="ECO:0000256" key="2">
    <source>
        <dbReference type="ARBA" id="ARBA00022703"/>
    </source>
</evidence>
<dbReference type="Pfam" id="PF00531">
    <property type="entry name" value="Death"/>
    <property type="match status" value="1"/>
</dbReference>
<keyword evidence="6 9" id="KW-1015">Disulfide bond</keyword>
<feature type="disulfide bond" evidence="9">
    <location>
        <begin position="116"/>
        <end position="134"/>
    </location>
</feature>
<evidence type="ECO:0000256" key="8">
    <source>
        <dbReference type="ARBA" id="ARBA00023180"/>
    </source>
</evidence>
<evidence type="ECO:0000256" key="5">
    <source>
        <dbReference type="ARBA" id="ARBA00023136"/>
    </source>
</evidence>
<evidence type="ECO:0000259" key="13">
    <source>
        <dbReference type="PROSITE" id="PS50050"/>
    </source>
</evidence>
<reference evidence="14" key="1">
    <citation type="submission" date="2023-01" db="EMBL/GenBank/DDBJ databases">
        <title>Genome assembly of the deep-sea coral Lophelia pertusa.</title>
        <authorList>
            <person name="Herrera S."/>
            <person name="Cordes E."/>
        </authorList>
    </citation>
    <scope>NUCLEOTIDE SEQUENCE</scope>
    <source>
        <strain evidence="14">USNM1676648</strain>
        <tissue evidence="14">Polyp</tissue>
    </source>
</reference>
<keyword evidence="3 11" id="KW-0732">Signal</keyword>
<evidence type="ECO:0000256" key="3">
    <source>
        <dbReference type="ARBA" id="ARBA00022729"/>
    </source>
</evidence>
<gene>
    <name evidence="14" type="primary">TNFRSF4_2</name>
    <name evidence="14" type="ORF">OS493_022357</name>
</gene>
<dbReference type="PANTHER" id="PTHR46330">
    <property type="entry name" value="TUMOR NECROSIS FACTOR RECEPTOR SUPERFAMILY MEMBER 10B"/>
    <property type="match status" value="1"/>
</dbReference>
<dbReference type="InterPro" id="IPR052491">
    <property type="entry name" value="TNFRSF10"/>
</dbReference>
<dbReference type="Proteomes" id="UP001163046">
    <property type="component" value="Unassembled WGS sequence"/>
</dbReference>